<dbReference type="RefSeq" id="WP_065410142.1">
    <property type="nucleotide sequence ID" value="NZ_MAYT01000012.1"/>
</dbReference>
<keyword evidence="2" id="KW-1133">Transmembrane helix</keyword>
<reference evidence="4" key="1">
    <citation type="submission" date="2016-05" db="EMBL/GenBank/DDBJ databases">
        <authorList>
            <person name="Liu B."/>
            <person name="Wang J."/>
            <person name="Zhu Y."/>
            <person name="Liu G."/>
            <person name="Chen Q."/>
            <person name="Chen Z."/>
            <person name="Lan J."/>
            <person name="Che J."/>
            <person name="Ge C."/>
            <person name="Shi H."/>
            <person name="Pan Z."/>
            <person name="Liu X."/>
        </authorList>
    </citation>
    <scope>NUCLEOTIDE SEQUENCE [LARGE SCALE GENOMIC DNA]</scope>
    <source>
        <strain evidence="4">FJAT-27215</strain>
    </source>
</reference>
<feature type="region of interest" description="Disordered" evidence="1">
    <location>
        <begin position="49"/>
        <end position="72"/>
    </location>
</feature>
<accession>A0A1B9AYD7</accession>
<name>A0A1B9AYD7_9BACI</name>
<dbReference type="Proteomes" id="UP000092578">
    <property type="component" value="Unassembled WGS sequence"/>
</dbReference>
<dbReference type="EMBL" id="MAYT01000012">
    <property type="protein sequence ID" value="OCA88820.1"/>
    <property type="molecule type" value="Genomic_DNA"/>
</dbReference>
<keyword evidence="4" id="KW-1185">Reference proteome</keyword>
<keyword evidence="2" id="KW-0472">Membrane</keyword>
<keyword evidence="2" id="KW-0812">Transmembrane</keyword>
<gene>
    <name evidence="3" type="ORF">A8F95_05105</name>
</gene>
<evidence type="ECO:0000313" key="4">
    <source>
        <dbReference type="Proteomes" id="UP000092578"/>
    </source>
</evidence>
<protein>
    <submittedName>
        <fullName evidence="3">Uncharacterized protein</fullName>
    </submittedName>
</protein>
<feature type="transmembrane region" description="Helical" evidence="2">
    <location>
        <begin position="19"/>
        <end position="39"/>
    </location>
</feature>
<organism evidence="3 4">
    <name type="scientific">Pseudobacillus wudalianchiensis</name>
    <dbReference type="NCBI Taxonomy" id="1743143"/>
    <lineage>
        <taxon>Bacteria</taxon>
        <taxon>Bacillati</taxon>
        <taxon>Bacillota</taxon>
        <taxon>Bacilli</taxon>
        <taxon>Bacillales</taxon>
        <taxon>Bacillaceae</taxon>
        <taxon>Pseudobacillus</taxon>
    </lineage>
</organism>
<evidence type="ECO:0000256" key="2">
    <source>
        <dbReference type="SAM" id="Phobius"/>
    </source>
</evidence>
<sequence length="72" mass="8398">MKQILNCILLGVYTFAASWLYQIQLGAVAFLLLSFFLFYRTFIELRKTREGRRPSPEAVSKKVRKKKAEIVT</sequence>
<evidence type="ECO:0000256" key="1">
    <source>
        <dbReference type="SAM" id="MobiDB-lite"/>
    </source>
</evidence>
<comment type="caution">
    <text evidence="3">The sequence shown here is derived from an EMBL/GenBank/DDBJ whole genome shotgun (WGS) entry which is preliminary data.</text>
</comment>
<proteinExistence type="predicted"/>
<dbReference type="AlphaFoldDB" id="A0A1B9AYD7"/>
<feature type="compositionally biased region" description="Basic residues" evidence="1">
    <location>
        <begin position="61"/>
        <end position="72"/>
    </location>
</feature>
<evidence type="ECO:0000313" key="3">
    <source>
        <dbReference type="EMBL" id="OCA88820.1"/>
    </source>
</evidence>